<proteinExistence type="predicted"/>
<comment type="caution">
    <text evidence="3">The sequence shown here is derived from an EMBL/GenBank/DDBJ whole genome shotgun (WGS) entry which is preliminary data.</text>
</comment>
<dbReference type="GO" id="GO:0008422">
    <property type="term" value="F:beta-glucosidase activity"/>
    <property type="evidence" value="ECO:0007669"/>
    <property type="project" value="TreeGrafter"/>
</dbReference>
<dbReference type="InterPro" id="IPR008928">
    <property type="entry name" value="6-hairpin_glycosidase_sf"/>
</dbReference>
<keyword evidence="4" id="KW-1185">Reference proteome</keyword>
<dbReference type="InterPro" id="IPR006775">
    <property type="entry name" value="GH116_catalytic"/>
</dbReference>
<dbReference type="InterPro" id="IPR024462">
    <property type="entry name" value="GH116_N"/>
</dbReference>
<evidence type="ECO:0000313" key="3">
    <source>
        <dbReference type="EMBL" id="GMI33815.1"/>
    </source>
</evidence>
<organism evidence="3 4">
    <name type="scientific">Triparma columacea</name>
    <dbReference type="NCBI Taxonomy" id="722753"/>
    <lineage>
        <taxon>Eukaryota</taxon>
        <taxon>Sar</taxon>
        <taxon>Stramenopiles</taxon>
        <taxon>Ochrophyta</taxon>
        <taxon>Bolidophyceae</taxon>
        <taxon>Parmales</taxon>
        <taxon>Triparmaceae</taxon>
        <taxon>Triparma</taxon>
    </lineage>
</organism>
<feature type="domain" description="Glycosyl-hydrolase family 116 catalytic region" evidence="1">
    <location>
        <begin position="566"/>
        <end position="950"/>
    </location>
</feature>
<dbReference type="Pfam" id="PF04685">
    <property type="entry name" value="DUF608"/>
    <property type="match status" value="1"/>
</dbReference>
<dbReference type="AlphaFoldDB" id="A0A9W7G6H4"/>
<gene>
    <name evidence="3" type="ORF">TrCOL_g11865</name>
</gene>
<dbReference type="EMBL" id="BRYA01000832">
    <property type="protein sequence ID" value="GMI33815.1"/>
    <property type="molecule type" value="Genomic_DNA"/>
</dbReference>
<sequence length="964" mass="106376">MSYLPPSRTIPTCSYVVPFATTDQIMSVSRPGFMETIKLLPLARRVGAYVYNEHRNGRTPVFDLSGITLSPPIPPSNAGVPLGGMGGGSIGRGVRGEFRRWSLYPGRYRHTVVKGDCFGFRVKGVGENDTAEACVLSTVPTAGIENGYKGWNWGGKVDLDKRSTFAGLFPRSWSTYTDPTNTQSGVNVVCKQVSPFLPDNYSDTSLPCGVFEFEIENNGESDKEVSIMFNWENNDGGDEKDEKEHSDVLSTLKSNAWGGRTVMSTFNSGPEVKGVAMLHRRLRRIAYNSTQTDSGMFEFVPTHAQLCSCTAPFEGTGNNDKHYVEQTGFAVGAIEGDGVTVTTVKGWNPENREQGDGIWKQFVESGELGGRLGGRGEEGGKKAAVVCGKVKVGKGEKRKIVFSLSWDNGEAAFGSGEKHPRRHSLFFPTTKSTVGSLSNAAAISTVALRKHSAWDADISEWQKPYIENPELPEWFKGQLMNELYYLVDGGGVWVDSTDGQVNKREGGGEDSYLFDVKGMKRGADELDAGNVTAVDIGDVAGVVKASMERMELYKLGSGRGDQCSVGTFLYLEGHEYVMYNTSDVHFYASFALNRLMPELQRSVMRDFARSVFKADTEIRTLLGEGEEAPRKVRGAVVHDQGSPSESPVNKVNAYNFQDVSRWKDLPSKFVLMAVRDAQGMGEEDKKDFVKAVWPACELSVERAAEMWDKQGDGMIKNEGFPDQTYDVWIADGVSTYTGGLWVAALFGMAKLAEVVGEEDKAKGYVERGRRAREVYNDRLWNGEYFSYSEKGKKTKANCDSVMADQMCGQWWSRVCGLEEVVQNDRVISSMKKVHEMNVVRWGEVSGLGRNGAVNGMKADGTVDDSCLQSKEVWTGTTYAVASTMLHQAEVEGVKEEDRKWLKEAAFDTAKGIWEAGWKRFGYSYATPEAWDGKGDFRSLGYMRPLCIWSMVDITKGRGLGEEGK</sequence>
<feature type="domain" description="Glycosyl-hydrolase family 116 N-terminal" evidence="2">
    <location>
        <begin position="79"/>
        <end position="453"/>
    </location>
</feature>
<evidence type="ECO:0000259" key="1">
    <source>
        <dbReference type="Pfam" id="PF04685"/>
    </source>
</evidence>
<dbReference type="Gene3D" id="1.50.10.10">
    <property type="match status" value="1"/>
</dbReference>
<evidence type="ECO:0000259" key="2">
    <source>
        <dbReference type="Pfam" id="PF12215"/>
    </source>
</evidence>
<dbReference type="PANTHER" id="PTHR12654">
    <property type="entry name" value="BILE ACID BETA-GLUCOSIDASE-RELATED"/>
    <property type="match status" value="1"/>
</dbReference>
<name>A0A9W7G6H4_9STRA</name>
<dbReference type="PANTHER" id="PTHR12654:SF0">
    <property type="entry name" value="NON-LYSOSOMAL GLUCOSYLCERAMIDASE"/>
    <property type="match status" value="1"/>
</dbReference>
<dbReference type="Pfam" id="PF12215">
    <property type="entry name" value="Glyco_hydr_116N"/>
    <property type="match status" value="1"/>
</dbReference>
<evidence type="ECO:0008006" key="5">
    <source>
        <dbReference type="Google" id="ProtNLM"/>
    </source>
</evidence>
<dbReference type="Proteomes" id="UP001165065">
    <property type="component" value="Unassembled WGS sequence"/>
</dbReference>
<protein>
    <recommendedName>
        <fullName evidence="5">NLGase</fullName>
    </recommendedName>
</protein>
<evidence type="ECO:0000313" key="4">
    <source>
        <dbReference type="Proteomes" id="UP001165065"/>
    </source>
</evidence>
<accession>A0A9W7G6H4</accession>
<dbReference type="InterPro" id="IPR012341">
    <property type="entry name" value="6hp_glycosidase-like_sf"/>
</dbReference>
<reference evidence="4" key="1">
    <citation type="journal article" date="2023" name="Commun. Biol.">
        <title>Genome analysis of Parmales, the sister group of diatoms, reveals the evolutionary specialization of diatoms from phago-mixotrophs to photoautotrophs.</title>
        <authorList>
            <person name="Ban H."/>
            <person name="Sato S."/>
            <person name="Yoshikawa S."/>
            <person name="Yamada K."/>
            <person name="Nakamura Y."/>
            <person name="Ichinomiya M."/>
            <person name="Sato N."/>
            <person name="Blanc-Mathieu R."/>
            <person name="Endo H."/>
            <person name="Kuwata A."/>
            <person name="Ogata H."/>
        </authorList>
    </citation>
    <scope>NUCLEOTIDE SEQUENCE [LARGE SCALE GENOMIC DNA]</scope>
</reference>
<dbReference type="OrthoDB" id="730489at2759"/>
<dbReference type="SUPFAM" id="SSF48208">
    <property type="entry name" value="Six-hairpin glycosidases"/>
    <property type="match status" value="1"/>
</dbReference>
<dbReference type="GO" id="GO:0005975">
    <property type="term" value="P:carbohydrate metabolic process"/>
    <property type="evidence" value="ECO:0007669"/>
    <property type="project" value="InterPro"/>
</dbReference>
<dbReference type="InterPro" id="IPR052566">
    <property type="entry name" value="Non-lysos_glucosylceramidase"/>
</dbReference>